<evidence type="ECO:0000256" key="2">
    <source>
        <dbReference type="ARBA" id="ARBA00010305"/>
    </source>
</evidence>
<name>A0A6J1QQP3_9HYME</name>
<accession>A0A6J1QQP3</accession>
<sequence>MECLERIDHPGSWVKEKYQEVQKLLRERETRCSNKIYERKNKAVGILMEILEALTHCKEPLCTVAAAITHLNIGILQADLEDTGLATEYFRKCIDLLEDSKLTPEGILPAISANNQLGLIYAQRGSYEEAKDFLKQAEGLYVKFTEDVGLEPVHMVTIMGIEEIEGDLCAKSILEKLHTLTLYYLAQVCRELDDKCSFALYCHRTLSKQLSQNKITQDLDYVDWALNAATISQYFIEQDKFPQARHHLAAASYILERYAEILTAKGTRETSETIAAEYENYDHRSANVARCWAKYGIGLLGASKERLLKKAEQEDQDSKPAKVSDQVCKYPQTEIMEDPRFVDLEPELAPITNEITDMYLLDFNDARPVFLNVRKWLDKAKEYYTFENHASDYAWIAQDLSQAYKFLAFFEDNEDRQARMHKRRIDILEEVIEGLCPRFYRVICREIWIELAETYSEILDLKIDRLQASNEKPTAQVVAKIERLARSSIKHYQSYLNSLETKKSESGVESFSDDLLYPALYTYFHVGRLYNKIITSDVQQKIENMQNSVDAYSFVVNYYNKHPERQEKLEKYEFIKLSKEFVTLLPLTLDRLKQQQINQQ</sequence>
<dbReference type="SUPFAM" id="SSF48452">
    <property type="entry name" value="TPR-like"/>
    <property type="match status" value="1"/>
</dbReference>
<gene>
    <name evidence="7" type="primary">LOC112462942</name>
</gene>
<reference evidence="7" key="1">
    <citation type="submission" date="2025-08" db="UniProtKB">
        <authorList>
            <consortium name="RefSeq"/>
        </authorList>
    </citation>
    <scope>IDENTIFICATION</scope>
    <source>
        <tissue evidence="7">Whole body</tissue>
    </source>
</reference>
<evidence type="ECO:0000256" key="3">
    <source>
        <dbReference type="ARBA" id="ARBA00016840"/>
    </source>
</evidence>
<proteinExistence type="inferred from homology"/>
<evidence type="ECO:0000313" key="6">
    <source>
        <dbReference type="Proteomes" id="UP000504618"/>
    </source>
</evidence>
<dbReference type="AlphaFoldDB" id="A0A6J1QQP3"/>
<dbReference type="RefSeq" id="XP_024884804.1">
    <property type="nucleotide sequence ID" value="XM_025029036.1"/>
</dbReference>
<evidence type="ECO:0000256" key="4">
    <source>
        <dbReference type="ARBA" id="ARBA00022490"/>
    </source>
</evidence>
<dbReference type="PANTHER" id="PTHR46321:SF1">
    <property type="entry name" value="KIF-BINDING PROTEIN"/>
    <property type="match status" value="1"/>
</dbReference>
<dbReference type="OrthoDB" id="409897at2759"/>
<keyword evidence="5" id="KW-0206">Cytoskeleton</keyword>
<keyword evidence="6" id="KW-1185">Reference proteome</keyword>
<comment type="subcellular location">
    <subcellularLocation>
        <location evidence="1">Cytoplasm</location>
        <location evidence="1">Cytoskeleton</location>
    </subcellularLocation>
</comment>
<dbReference type="Pfam" id="PF13181">
    <property type="entry name" value="TPR_8"/>
    <property type="match status" value="1"/>
</dbReference>
<protein>
    <recommendedName>
        <fullName evidence="3">KIF-binding protein</fullName>
    </recommendedName>
</protein>
<dbReference type="InterPro" id="IPR019734">
    <property type="entry name" value="TPR_rpt"/>
</dbReference>
<dbReference type="GO" id="GO:0021952">
    <property type="term" value="P:central nervous system projection neuron axonogenesis"/>
    <property type="evidence" value="ECO:0007669"/>
    <property type="project" value="TreeGrafter"/>
</dbReference>
<dbReference type="InterPro" id="IPR022083">
    <property type="entry name" value="KBP"/>
</dbReference>
<evidence type="ECO:0000256" key="5">
    <source>
        <dbReference type="ARBA" id="ARBA00023212"/>
    </source>
</evidence>
<dbReference type="GeneID" id="112462942"/>
<organism evidence="6 7">
    <name type="scientific">Temnothorax curvispinosus</name>
    <dbReference type="NCBI Taxonomy" id="300111"/>
    <lineage>
        <taxon>Eukaryota</taxon>
        <taxon>Metazoa</taxon>
        <taxon>Ecdysozoa</taxon>
        <taxon>Arthropoda</taxon>
        <taxon>Hexapoda</taxon>
        <taxon>Insecta</taxon>
        <taxon>Pterygota</taxon>
        <taxon>Neoptera</taxon>
        <taxon>Endopterygota</taxon>
        <taxon>Hymenoptera</taxon>
        <taxon>Apocrita</taxon>
        <taxon>Aculeata</taxon>
        <taxon>Formicoidea</taxon>
        <taxon>Formicidae</taxon>
        <taxon>Myrmicinae</taxon>
        <taxon>Temnothorax</taxon>
    </lineage>
</organism>
<dbReference type="GO" id="GO:0000226">
    <property type="term" value="P:microtubule cytoskeleton organization"/>
    <property type="evidence" value="ECO:0007669"/>
    <property type="project" value="TreeGrafter"/>
</dbReference>
<comment type="similarity">
    <text evidence="2">Belongs to the KIF-binding protein family.</text>
</comment>
<dbReference type="PANTHER" id="PTHR46321">
    <property type="entry name" value="KIF1-BINDING PROTEIN"/>
    <property type="match status" value="1"/>
</dbReference>
<dbReference type="GO" id="GO:0005856">
    <property type="term" value="C:cytoskeleton"/>
    <property type="evidence" value="ECO:0007669"/>
    <property type="project" value="UniProtKB-SubCell"/>
</dbReference>
<dbReference type="InterPro" id="IPR011990">
    <property type="entry name" value="TPR-like_helical_dom_sf"/>
</dbReference>
<dbReference type="Gene3D" id="1.25.40.10">
    <property type="entry name" value="Tetratricopeptide repeat domain"/>
    <property type="match status" value="1"/>
</dbReference>
<evidence type="ECO:0000313" key="7">
    <source>
        <dbReference type="RefSeq" id="XP_024884804.1"/>
    </source>
</evidence>
<keyword evidence="4" id="KW-0963">Cytoplasm</keyword>
<dbReference type="Pfam" id="PF12309">
    <property type="entry name" value="KBP_C"/>
    <property type="match status" value="1"/>
</dbReference>
<dbReference type="GO" id="GO:1990535">
    <property type="term" value="P:neuron projection maintenance"/>
    <property type="evidence" value="ECO:0007669"/>
    <property type="project" value="TreeGrafter"/>
</dbReference>
<dbReference type="Proteomes" id="UP000504618">
    <property type="component" value="Unplaced"/>
</dbReference>
<dbReference type="SMART" id="SM00028">
    <property type="entry name" value="TPR"/>
    <property type="match status" value="2"/>
</dbReference>
<evidence type="ECO:0000256" key="1">
    <source>
        <dbReference type="ARBA" id="ARBA00004245"/>
    </source>
</evidence>